<name>A0ABR1XPT3_9PEZI</name>
<organism evidence="2 3">
    <name type="scientific">Phyllosticta citrichinensis</name>
    <dbReference type="NCBI Taxonomy" id="1130410"/>
    <lineage>
        <taxon>Eukaryota</taxon>
        <taxon>Fungi</taxon>
        <taxon>Dikarya</taxon>
        <taxon>Ascomycota</taxon>
        <taxon>Pezizomycotina</taxon>
        <taxon>Dothideomycetes</taxon>
        <taxon>Dothideomycetes incertae sedis</taxon>
        <taxon>Botryosphaeriales</taxon>
        <taxon>Phyllostictaceae</taxon>
        <taxon>Phyllosticta</taxon>
    </lineage>
</organism>
<proteinExistence type="predicted"/>
<comment type="caution">
    <text evidence="2">The sequence shown here is derived from an EMBL/GenBank/DDBJ whole genome shotgun (WGS) entry which is preliminary data.</text>
</comment>
<keyword evidence="1" id="KW-0812">Transmembrane</keyword>
<keyword evidence="1" id="KW-0472">Membrane</keyword>
<reference evidence="2 3" key="1">
    <citation type="journal article" date="2022" name="G3 (Bethesda)">
        <title>Enemy or ally: a genomic approach to elucidate the lifestyle of Phyllosticta citrichinaensis.</title>
        <authorList>
            <person name="Buijs V.A."/>
            <person name="Groenewald J.Z."/>
            <person name="Haridas S."/>
            <person name="LaButti K.M."/>
            <person name="Lipzen A."/>
            <person name="Martin F.M."/>
            <person name="Barry K."/>
            <person name="Grigoriev I.V."/>
            <person name="Crous P.W."/>
            <person name="Seidl M.F."/>
        </authorList>
    </citation>
    <scope>NUCLEOTIDE SEQUENCE [LARGE SCALE GENOMIC DNA]</scope>
    <source>
        <strain evidence="2 3">CBS 129764</strain>
    </source>
</reference>
<protein>
    <submittedName>
        <fullName evidence="2">Uncharacterized protein</fullName>
    </submittedName>
</protein>
<dbReference type="Proteomes" id="UP001456524">
    <property type="component" value="Unassembled WGS sequence"/>
</dbReference>
<feature type="transmembrane region" description="Helical" evidence="1">
    <location>
        <begin position="6"/>
        <end position="27"/>
    </location>
</feature>
<evidence type="ECO:0000313" key="3">
    <source>
        <dbReference type="Proteomes" id="UP001456524"/>
    </source>
</evidence>
<evidence type="ECO:0000313" key="2">
    <source>
        <dbReference type="EMBL" id="KAK8163708.1"/>
    </source>
</evidence>
<evidence type="ECO:0000256" key="1">
    <source>
        <dbReference type="SAM" id="Phobius"/>
    </source>
</evidence>
<keyword evidence="1" id="KW-1133">Transmembrane helix</keyword>
<dbReference type="EMBL" id="JBBWUH010000006">
    <property type="protein sequence ID" value="KAK8163708.1"/>
    <property type="molecule type" value="Genomic_DNA"/>
</dbReference>
<keyword evidence="3" id="KW-1185">Reference proteome</keyword>
<accession>A0ABR1XPT3</accession>
<gene>
    <name evidence="2" type="ORF">IWX90DRAFT_237336</name>
</gene>
<sequence length="218" mass="24374">MFATAHVYCIVPSAMQIGILCTLLSLLDRPPNRQPAKPPRCSTPKRLTPACPLPSLPLPSINSSVHSLPSILPSIRSSTRIQPTLARQHDARVVWFVEPTSSLTRLPTCPSIHTYIHTYIHTSKESMYETRRDETYQAKQPLRFFLPRLHVCVYSAEQLHRGAMTGNAYASTSSSKKVFVLSVYMYVCLSVCLRCTCHAILSDASIRKSLAEGNRDCE</sequence>